<dbReference type="EMBL" id="JRYB01000001">
    <property type="protein sequence ID" value="OIJ42512.1"/>
    <property type="molecule type" value="Genomic_DNA"/>
</dbReference>
<organism evidence="1 2">
    <name type="scientific">Massilia timonae</name>
    <dbReference type="NCBI Taxonomy" id="47229"/>
    <lineage>
        <taxon>Bacteria</taxon>
        <taxon>Pseudomonadati</taxon>
        <taxon>Pseudomonadota</taxon>
        <taxon>Betaproteobacteria</taxon>
        <taxon>Burkholderiales</taxon>
        <taxon>Oxalobacteraceae</taxon>
        <taxon>Telluria group</taxon>
        <taxon>Massilia</taxon>
    </lineage>
</organism>
<evidence type="ECO:0000313" key="1">
    <source>
        <dbReference type="EMBL" id="OIJ42512.1"/>
    </source>
</evidence>
<comment type="caution">
    <text evidence="1">The sequence shown here is derived from an EMBL/GenBank/DDBJ whole genome shotgun (WGS) entry which is preliminary data.</text>
</comment>
<sequence length="347" mass="38467">MGLLDRIRREGDNATAQDRESVNAAIERLLALHPQLDLARHCRKHLAPAVAASYAYVRALVDAVPAAREASAVAWDGDPYVHAWFAGPDDVALRISRSTDLRAYFADNGDAPEAYAVLGMELVERHVLGARLEGETMRRDVPQTTLSFGDHQVRMCGRVDAELRDEIVRRLLDELALAGLARTAADKSRRAALERERALLKTRLQLLERQGRGIRSVIGGDVASDLGELARLKERVEENARDLAGLGLREDALERELEQVRAVFAQPARHLSVSTRRLTLDRMNVVVEPGTPTGAPMSDLEFRIARLPTLPPRVRAFALVRFARTSLLPEKSVFEEAEQLLASGLWS</sequence>
<reference evidence="1 2" key="1">
    <citation type="submission" date="2014-10" db="EMBL/GenBank/DDBJ databases">
        <authorList>
            <person name="Seo M.-J."/>
            <person name="Seok Y.J."/>
            <person name="Cha I.-T."/>
        </authorList>
    </citation>
    <scope>NUCLEOTIDE SEQUENCE [LARGE SCALE GENOMIC DNA]</scope>
    <source>
        <strain evidence="1 2">NEU</strain>
    </source>
</reference>
<dbReference type="AlphaFoldDB" id="A0A1S2NDQ5"/>
<protein>
    <submittedName>
        <fullName evidence="1">Uncharacterized protein</fullName>
    </submittedName>
</protein>
<evidence type="ECO:0000313" key="2">
    <source>
        <dbReference type="Proteomes" id="UP000180246"/>
    </source>
</evidence>
<dbReference type="Proteomes" id="UP000180246">
    <property type="component" value="Unassembled WGS sequence"/>
</dbReference>
<dbReference type="RefSeq" id="WP_071362131.1">
    <property type="nucleotide sequence ID" value="NZ_JRYB01000001.1"/>
</dbReference>
<name>A0A1S2NDQ5_9BURK</name>
<proteinExistence type="predicted"/>
<accession>A0A1S2NDQ5</accession>
<gene>
    <name evidence="1" type="ORF">LO55_3115</name>
</gene>